<keyword evidence="4" id="KW-1185">Reference proteome</keyword>
<keyword evidence="2" id="KW-0472">Membrane</keyword>
<keyword evidence="2" id="KW-1133">Transmembrane helix</keyword>
<name>A0A940YED3_9BURK</name>
<reference evidence="3" key="1">
    <citation type="submission" date="2021-04" db="EMBL/GenBank/DDBJ databases">
        <title>The genome sequence of Ideonella sp. 4Y11.</title>
        <authorList>
            <person name="Liu Y."/>
        </authorList>
    </citation>
    <scope>NUCLEOTIDE SEQUENCE</scope>
    <source>
        <strain evidence="3">4Y11</strain>
    </source>
</reference>
<feature type="region of interest" description="Disordered" evidence="1">
    <location>
        <begin position="59"/>
        <end position="83"/>
    </location>
</feature>
<comment type="caution">
    <text evidence="3">The sequence shown here is derived from an EMBL/GenBank/DDBJ whole genome shotgun (WGS) entry which is preliminary data.</text>
</comment>
<evidence type="ECO:0000313" key="3">
    <source>
        <dbReference type="EMBL" id="MBQ0957744.1"/>
    </source>
</evidence>
<gene>
    <name evidence="3" type="ORF">KAK06_02130</name>
</gene>
<dbReference type="Proteomes" id="UP000678374">
    <property type="component" value="Unassembled WGS sequence"/>
</dbReference>
<protein>
    <submittedName>
        <fullName evidence="3">Uncharacterized protein</fullName>
    </submittedName>
</protein>
<dbReference type="EMBL" id="JAGQDE010000001">
    <property type="protein sequence ID" value="MBQ0957744.1"/>
    <property type="molecule type" value="Genomic_DNA"/>
</dbReference>
<proteinExistence type="predicted"/>
<accession>A0A940YED3</accession>
<sequence>MRKQIPDADIAQLMLWIWIVVVLVAIALFALWRRWRKAHPPPTIPPKLAYSQTLGKRLATGRRGVGKTKSKRGPPVSGGPRGG</sequence>
<feature type="transmembrane region" description="Helical" evidence="2">
    <location>
        <begin position="13"/>
        <end position="32"/>
    </location>
</feature>
<evidence type="ECO:0000313" key="4">
    <source>
        <dbReference type="Proteomes" id="UP000678374"/>
    </source>
</evidence>
<organism evidence="3 4">
    <name type="scientific">Ideonella aquatica</name>
    <dbReference type="NCBI Taxonomy" id="2824119"/>
    <lineage>
        <taxon>Bacteria</taxon>
        <taxon>Pseudomonadati</taxon>
        <taxon>Pseudomonadota</taxon>
        <taxon>Betaproteobacteria</taxon>
        <taxon>Burkholderiales</taxon>
        <taxon>Sphaerotilaceae</taxon>
        <taxon>Ideonella</taxon>
    </lineage>
</organism>
<keyword evidence="2" id="KW-0812">Transmembrane</keyword>
<evidence type="ECO:0000256" key="1">
    <source>
        <dbReference type="SAM" id="MobiDB-lite"/>
    </source>
</evidence>
<evidence type="ECO:0000256" key="2">
    <source>
        <dbReference type="SAM" id="Phobius"/>
    </source>
</evidence>
<dbReference type="RefSeq" id="WP_210800114.1">
    <property type="nucleotide sequence ID" value="NZ_JAGQDE010000001.1"/>
</dbReference>
<dbReference type="AlphaFoldDB" id="A0A940YED3"/>